<evidence type="ECO:0000256" key="2">
    <source>
        <dbReference type="ARBA" id="ARBA00007301"/>
    </source>
</evidence>
<dbReference type="PANTHER" id="PTHR10851:SF0">
    <property type="entry name" value="PYRIDOXINE-5'-PHOSPHATE OXIDASE"/>
    <property type="match status" value="1"/>
</dbReference>
<feature type="domain" description="Pyridoxamine 5'-phosphate oxidase N-terminal" evidence="6">
    <location>
        <begin position="38"/>
        <end position="135"/>
    </location>
</feature>
<evidence type="ECO:0000256" key="5">
    <source>
        <dbReference type="ARBA" id="ARBA00023002"/>
    </source>
</evidence>
<dbReference type="Gene3D" id="2.30.110.10">
    <property type="entry name" value="Electron Transport, Fmn-binding Protein, Chain A"/>
    <property type="match status" value="1"/>
</dbReference>
<dbReference type="Proteomes" id="UP000183810">
    <property type="component" value="Chromosome"/>
</dbReference>
<protein>
    <submittedName>
        <fullName evidence="8">Pyridoxine 5'-phosphate oxidase</fullName>
    </submittedName>
</protein>
<dbReference type="InterPro" id="IPR012349">
    <property type="entry name" value="Split_barrel_FMN-bd"/>
</dbReference>
<evidence type="ECO:0000259" key="6">
    <source>
        <dbReference type="Pfam" id="PF01243"/>
    </source>
</evidence>
<accession>A0A1J0VQP0</accession>
<keyword evidence="3" id="KW-0285">Flavoprotein</keyword>
<dbReference type="AlphaFoldDB" id="A0A1J0VQP0"/>
<dbReference type="GO" id="GO:0010181">
    <property type="term" value="F:FMN binding"/>
    <property type="evidence" value="ECO:0007669"/>
    <property type="project" value="InterPro"/>
</dbReference>
<dbReference type="InterPro" id="IPR011576">
    <property type="entry name" value="Pyridox_Oxase_N"/>
</dbReference>
<dbReference type="GO" id="GO:0004733">
    <property type="term" value="F:pyridoxamine phosphate oxidase activity"/>
    <property type="evidence" value="ECO:0007669"/>
    <property type="project" value="InterPro"/>
</dbReference>
<dbReference type="KEGG" id="nsl:BOX37_10685"/>
<dbReference type="InterPro" id="IPR000659">
    <property type="entry name" value="Pyridox_Oxase"/>
</dbReference>
<keyword evidence="4" id="KW-0288">FMN</keyword>
<dbReference type="SUPFAM" id="SSF50475">
    <property type="entry name" value="FMN-binding split barrel"/>
    <property type="match status" value="1"/>
</dbReference>
<reference evidence="8" key="1">
    <citation type="submission" date="2016-11" db="EMBL/GenBank/DDBJ databases">
        <authorList>
            <person name="Jaros S."/>
            <person name="Januszkiewicz K."/>
            <person name="Wedrychowicz H."/>
        </authorList>
    </citation>
    <scope>NUCLEOTIDE SEQUENCE [LARGE SCALE GENOMIC DNA]</scope>
    <source>
        <strain evidence="8">Y48</strain>
    </source>
</reference>
<feature type="domain" description="Pyridoxine 5'-phosphate oxidase dimerisation C-terminal" evidence="7">
    <location>
        <begin position="164"/>
        <end position="202"/>
    </location>
</feature>
<dbReference type="InterPro" id="IPR019576">
    <property type="entry name" value="Pyridoxamine_oxidase_dimer_C"/>
</dbReference>
<evidence type="ECO:0000313" key="8">
    <source>
        <dbReference type="EMBL" id="APE34342.1"/>
    </source>
</evidence>
<dbReference type="RefSeq" id="WP_071927522.1">
    <property type="nucleotide sequence ID" value="NZ_CP018082.1"/>
</dbReference>
<organism evidence="8 9">
    <name type="scientific">Nocardia mangyaensis</name>
    <dbReference type="NCBI Taxonomy" id="2213200"/>
    <lineage>
        <taxon>Bacteria</taxon>
        <taxon>Bacillati</taxon>
        <taxon>Actinomycetota</taxon>
        <taxon>Actinomycetes</taxon>
        <taxon>Mycobacteriales</taxon>
        <taxon>Nocardiaceae</taxon>
        <taxon>Nocardia</taxon>
    </lineage>
</organism>
<keyword evidence="5" id="KW-0560">Oxidoreductase</keyword>
<dbReference type="OrthoDB" id="9780392at2"/>
<dbReference type="Pfam" id="PF10590">
    <property type="entry name" value="PNP_phzG_C"/>
    <property type="match status" value="1"/>
</dbReference>
<gene>
    <name evidence="8" type="ORF">BOX37_10685</name>
</gene>
<evidence type="ECO:0000256" key="4">
    <source>
        <dbReference type="ARBA" id="ARBA00022643"/>
    </source>
</evidence>
<dbReference type="Pfam" id="PF01243">
    <property type="entry name" value="PNPOx_N"/>
    <property type="match status" value="1"/>
</dbReference>
<dbReference type="EMBL" id="CP018082">
    <property type="protein sequence ID" value="APE34342.1"/>
    <property type="molecule type" value="Genomic_DNA"/>
</dbReference>
<sequence>MITSSTVFGHDCDPAEYADIDPVRLLSMWIPAPGAAPPPLMALATVAEDGYPRARHVLLSEYRDGAVRFHTDATSAKVAELRATPRAAVTVAWPEIGRQVSVCGDISSSEPQHDRTVYARRGRYLQLLAWLNTPEVAALDPERRHATWARFDAEHPQLEPPPNWLGFSLEPRELTFWRGDPLGPSQRTRYRRTDDRWTVEVLPG</sequence>
<proteinExistence type="inferred from homology"/>
<name>A0A1J0VQP0_9NOCA</name>
<evidence type="ECO:0000256" key="3">
    <source>
        <dbReference type="ARBA" id="ARBA00022630"/>
    </source>
</evidence>
<evidence type="ECO:0000313" key="9">
    <source>
        <dbReference type="Proteomes" id="UP000183810"/>
    </source>
</evidence>
<dbReference type="GO" id="GO:0008615">
    <property type="term" value="P:pyridoxine biosynthetic process"/>
    <property type="evidence" value="ECO:0007669"/>
    <property type="project" value="InterPro"/>
</dbReference>
<keyword evidence="9" id="KW-1185">Reference proteome</keyword>
<evidence type="ECO:0000259" key="7">
    <source>
        <dbReference type="Pfam" id="PF10590"/>
    </source>
</evidence>
<comment type="cofactor">
    <cofactor evidence="1">
        <name>FMN</name>
        <dbReference type="ChEBI" id="CHEBI:58210"/>
    </cofactor>
</comment>
<dbReference type="PANTHER" id="PTHR10851">
    <property type="entry name" value="PYRIDOXINE-5-PHOSPHATE OXIDASE"/>
    <property type="match status" value="1"/>
</dbReference>
<evidence type="ECO:0000256" key="1">
    <source>
        <dbReference type="ARBA" id="ARBA00001917"/>
    </source>
</evidence>
<comment type="similarity">
    <text evidence="2">Belongs to the pyridoxamine 5'-phosphate oxidase family.</text>
</comment>